<organism evidence="1 2">
    <name type="scientific">Bradyrhizobium oligotrophicum S58</name>
    <dbReference type="NCBI Taxonomy" id="1245469"/>
    <lineage>
        <taxon>Bacteria</taxon>
        <taxon>Pseudomonadati</taxon>
        <taxon>Pseudomonadota</taxon>
        <taxon>Alphaproteobacteria</taxon>
        <taxon>Hyphomicrobiales</taxon>
        <taxon>Nitrobacteraceae</taxon>
        <taxon>Bradyrhizobium</taxon>
    </lineage>
</organism>
<evidence type="ECO:0000313" key="2">
    <source>
        <dbReference type="Proteomes" id="UP000011841"/>
    </source>
</evidence>
<dbReference type="GeneID" id="301814844"/>
<accession>M4Z270</accession>
<dbReference type="KEGG" id="aol:S58_08510"/>
<name>M4Z270_9BRAD</name>
<dbReference type="HOGENOM" id="CLU_658375_0_0_5"/>
<dbReference type="EMBL" id="AP012603">
    <property type="protein sequence ID" value="BAM86862.1"/>
    <property type="molecule type" value="Genomic_DNA"/>
</dbReference>
<sequence>MTGRIIIIEPNLINERGHHAFATSRFATLMGDTRPLIAAGKGWNGSQHLGGGDILRVFKHNRDTVSRSRRYGPTVTTAFSLGAGAIMPIATFIRGRVRAHATETPASTVASADASKLRSIIGLELGEFLRNFEPKLQDTVFLPSADAELLIATAEQFEAHRGQARFVVRLMYDDVGCHPSDPTWRSALKRLQESPGAVEHVDLLAETPAFARAIREIWPKSVELLPHPTDLPAQQPPAVNGRFILYMAGHARSDKGARLLNATAQALAAKLKAHDPDVVLRVQGHPSGRAGKVRIEALPLHLDPDEYVLSWKQAHAALLLHDPAVYAIRGSGIVCDAISSSKPFVFLSGSSLSGWNVGCNALEATPSPPAIAQAIVELLNGYETFAEASATVASTVARHVEVGMVTVMGRETTSEAG</sequence>
<gene>
    <name evidence="1" type="ORF">S58_08510</name>
</gene>
<dbReference type="SUPFAM" id="SSF53756">
    <property type="entry name" value="UDP-Glycosyltransferase/glycogen phosphorylase"/>
    <property type="match status" value="1"/>
</dbReference>
<dbReference type="RefSeq" id="WP_015663997.1">
    <property type="nucleotide sequence ID" value="NC_020453.1"/>
</dbReference>
<dbReference type="Proteomes" id="UP000011841">
    <property type="component" value="Chromosome"/>
</dbReference>
<keyword evidence="2" id="KW-1185">Reference proteome</keyword>
<dbReference type="PATRIC" id="fig|1245469.3.peg.872"/>
<evidence type="ECO:0000313" key="1">
    <source>
        <dbReference type="EMBL" id="BAM86862.1"/>
    </source>
</evidence>
<protein>
    <submittedName>
        <fullName evidence="1">Uncharacterized protein</fullName>
    </submittedName>
</protein>
<reference evidence="1 2" key="1">
    <citation type="journal article" date="2013" name="Appl. Environ. Microbiol.">
        <title>Genome analysis suggests that the soil oligotrophic bacterium Agromonas oligotrophica (Bradyrhizobium oligotrophicum) is a nitrogen-fixing symbiont of Aeschynomene indica.</title>
        <authorList>
            <person name="Okubo T."/>
            <person name="Fukushima S."/>
            <person name="Itakura M."/>
            <person name="Oshima K."/>
            <person name="Longtonglang A."/>
            <person name="Teaumroong N."/>
            <person name="Mitsui H."/>
            <person name="Hattori M."/>
            <person name="Hattori R."/>
            <person name="Hattori T."/>
            <person name="Minamisawa K."/>
        </authorList>
    </citation>
    <scope>NUCLEOTIDE SEQUENCE [LARGE SCALE GENOMIC DNA]</scope>
    <source>
        <strain evidence="1 2">S58</strain>
    </source>
</reference>
<proteinExistence type="predicted"/>
<dbReference type="AlphaFoldDB" id="M4Z270"/>